<protein>
    <submittedName>
        <fullName evidence="1">Uncharacterized protein</fullName>
    </submittedName>
</protein>
<dbReference type="Proteomes" id="UP000253204">
    <property type="component" value="Unassembled WGS sequence"/>
</dbReference>
<evidence type="ECO:0000313" key="1">
    <source>
        <dbReference type="EMBL" id="RCV92171.1"/>
    </source>
</evidence>
<reference evidence="1 2" key="1">
    <citation type="submission" date="2018-07" db="EMBL/GenBank/DDBJ databases">
        <title>Halomonas rutogse sp. nov., isolated from Lake TangqianCo on Tibetan Plateau.</title>
        <authorList>
            <person name="Lu H."/>
            <person name="Xing P."/>
            <person name="Wu Q."/>
        </authorList>
    </citation>
    <scope>NUCLEOTIDE SEQUENCE [LARGE SCALE GENOMIC DNA]</scope>
    <source>
        <strain evidence="1 2">TQ8S</strain>
    </source>
</reference>
<organism evidence="1 2">
    <name type="scientific">Vreelandella rituensis</name>
    <dbReference type="NCBI Taxonomy" id="2282306"/>
    <lineage>
        <taxon>Bacteria</taxon>
        <taxon>Pseudomonadati</taxon>
        <taxon>Pseudomonadota</taxon>
        <taxon>Gammaproteobacteria</taxon>
        <taxon>Oceanospirillales</taxon>
        <taxon>Halomonadaceae</taxon>
        <taxon>Vreelandella</taxon>
    </lineage>
</organism>
<dbReference type="RefSeq" id="WP_114486648.1">
    <property type="nucleotide sequence ID" value="NZ_CBCSHM010000017.1"/>
</dbReference>
<keyword evidence="2" id="KW-1185">Reference proteome</keyword>
<gene>
    <name evidence="1" type="ORF">DU506_09220</name>
</gene>
<name>A0A368U5L6_9GAMM</name>
<proteinExistence type="predicted"/>
<dbReference type="EMBL" id="QPIJ01000017">
    <property type="protein sequence ID" value="RCV92171.1"/>
    <property type="molecule type" value="Genomic_DNA"/>
</dbReference>
<dbReference type="AlphaFoldDB" id="A0A368U5L6"/>
<comment type="caution">
    <text evidence="1">The sequence shown here is derived from an EMBL/GenBank/DDBJ whole genome shotgun (WGS) entry which is preliminary data.</text>
</comment>
<evidence type="ECO:0000313" key="2">
    <source>
        <dbReference type="Proteomes" id="UP000253204"/>
    </source>
</evidence>
<accession>A0A368U5L6</accession>
<sequence>MSQPTSSLLPPRKPRRNNPLGRMIAEALDNQLLHFAQTDTPFTIPKVRDILLTLPELADCDKTKLRYYVRDRVHTLERLGLAKRVGVEGENRTIYCLTLVEATEETAEQAATPETTPSTSPADTDDLLSFLEKDRHHLSTRMHVAISEAEYYKKVLDRYPHEKARIAPLLKTSIEQSDRLKGEWDANLTLRRQLTGKETRA</sequence>
<dbReference type="OrthoDB" id="6169200at2"/>